<reference evidence="1 2" key="1">
    <citation type="submission" date="2019-07" db="EMBL/GenBank/DDBJ databases">
        <title>WGS assembly of Gossypium tomentosum.</title>
        <authorList>
            <person name="Chen Z.J."/>
            <person name="Sreedasyam A."/>
            <person name="Ando A."/>
            <person name="Song Q."/>
            <person name="De L."/>
            <person name="Hulse-Kemp A."/>
            <person name="Ding M."/>
            <person name="Ye W."/>
            <person name="Kirkbride R."/>
            <person name="Jenkins J."/>
            <person name="Plott C."/>
            <person name="Lovell J."/>
            <person name="Lin Y.-M."/>
            <person name="Vaughn R."/>
            <person name="Liu B."/>
            <person name="Li W."/>
            <person name="Simpson S."/>
            <person name="Scheffler B."/>
            <person name="Saski C."/>
            <person name="Grover C."/>
            <person name="Hu G."/>
            <person name="Conover J."/>
            <person name="Carlson J."/>
            <person name="Shu S."/>
            <person name="Boston L."/>
            <person name="Williams M."/>
            <person name="Peterson D."/>
            <person name="Mcgee K."/>
            <person name="Jones D."/>
            <person name="Wendel J."/>
            <person name="Stelly D."/>
            <person name="Grimwood J."/>
            <person name="Schmutz J."/>
        </authorList>
    </citation>
    <scope>NUCLEOTIDE SEQUENCE [LARGE SCALE GENOMIC DNA]</scope>
    <source>
        <strain evidence="1">7179.01</strain>
    </source>
</reference>
<accession>A0A5D2RDN7</accession>
<gene>
    <name evidence="1" type="ORF">ES332_A02G035600v1</name>
</gene>
<sequence length="138" mass="15244">MGGGAEAICAVDVTGAVGVRGSGGKWFRVSNSETLNLGLVGFGPLLFVLGIGPGQNGFVHKQKCDLKSKNPIKTQKQGIHRHANKYGEKRTRGSLTSRRLLFDIFQLEISSCLYRTKIWYNWDRISTSVDASNQVFQR</sequence>
<dbReference type="Proteomes" id="UP000322667">
    <property type="component" value="Chromosome A02"/>
</dbReference>
<name>A0A5D2RDN7_GOSTO</name>
<dbReference type="AlphaFoldDB" id="A0A5D2RDN7"/>
<keyword evidence="2" id="KW-1185">Reference proteome</keyword>
<protein>
    <submittedName>
        <fullName evidence="1">Uncharacterized protein</fullName>
    </submittedName>
</protein>
<organism evidence="1 2">
    <name type="scientific">Gossypium tomentosum</name>
    <name type="common">Hawaiian cotton</name>
    <name type="synonym">Gossypium sandvicense</name>
    <dbReference type="NCBI Taxonomy" id="34277"/>
    <lineage>
        <taxon>Eukaryota</taxon>
        <taxon>Viridiplantae</taxon>
        <taxon>Streptophyta</taxon>
        <taxon>Embryophyta</taxon>
        <taxon>Tracheophyta</taxon>
        <taxon>Spermatophyta</taxon>
        <taxon>Magnoliopsida</taxon>
        <taxon>eudicotyledons</taxon>
        <taxon>Gunneridae</taxon>
        <taxon>Pentapetalae</taxon>
        <taxon>rosids</taxon>
        <taxon>malvids</taxon>
        <taxon>Malvales</taxon>
        <taxon>Malvaceae</taxon>
        <taxon>Malvoideae</taxon>
        <taxon>Gossypium</taxon>
    </lineage>
</organism>
<evidence type="ECO:0000313" key="1">
    <source>
        <dbReference type="EMBL" id="TYI38543.1"/>
    </source>
</evidence>
<evidence type="ECO:0000313" key="2">
    <source>
        <dbReference type="Proteomes" id="UP000322667"/>
    </source>
</evidence>
<proteinExistence type="predicted"/>
<dbReference type="EMBL" id="CM017611">
    <property type="protein sequence ID" value="TYI38543.1"/>
    <property type="molecule type" value="Genomic_DNA"/>
</dbReference>